<name>A0ABN8QD50_9CNID</name>
<dbReference type="EMBL" id="CALNXK010000122">
    <property type="protein sequence ID" value="CAH3162244.1"/>
    <property type="molecule type" value="Genomic_DNA"/>
</dbReference>
<evidence type="ECO:0000256" key="4">
    <source>
        <dbReference type="ARBA" id="ARBA00023273"/>
    </source>
</evidence>
<evidence type="ECO:0000256" key="5">
    <source>
        <dbReference type="ARBA" id="ARBA00035661"/>
    </source>
</evidence>
<comment type="caution">
    <text evidence="8">The sequence shown here is derived from an EMBL/GenBank/DDBJ whole genome shotgun (WGS) entry which is preliminary data.</text>
</comment>
<reference evidence="8 9" key="1">
    <citation type="submission" date="2022-05" db="EMBL/GenBank/DDBJ databases">
        <authorList>
            <consortium name="Genoscope - CEA"/>
            <person name="William W."/>
        </authorList>
    </citation>
    <scope>NUCLEOTIDE SEQUENCE [LARGE SCALE GENOMIC DNA]</scope>
</reference>
<dbReference type="Proteomes" id="UP001159405">
    <property type="component" value="Unassembled WGS sequence"/>
</dbReference>
<evidence type="ECO:0000256" key="3">
    <source>
        <dbReference type="ARBA" id="ARBA00023212"/>
    </source>
</evidence>
<feature type="domain" description="Ciliary microtubule inner protein 2A-C-like" evidence="7">
    <location>
        <begin position="16"/>
        <end position="88"/>
    </location>
</feature>
<dbReference type="Pfam" id="PF10629">
    <property type="entry name" value="CMI2B-like"/>
    <property type="match status" value="1"/>
</dbReference>
<sequence length="215" mass="25466">MMFSPHNTTNLTTYQDPNHMPGYAGYCPRAKFLYYGDTFGNTTAKCFQDRRTAKLSTSITHDPGISADGQHRFPTVYSNMPDLVLSARARTRERWRNAKKYYLFNEHQRGREVQEFDKLSQNHRNHYMDRTGTVQRVERFVMPRKEPIVARRMNGAENSSLLRKDFKIKSPLCGIFVSEEDKDFRSHHNHPFKMSPPSTYTWRDRALRDIYFEKR</sequence>
<proteinExistence type="inferred from homology"/>
<evidence type="ECO:0000256" key="1">
    <source>
        <dbReference type="ARBA" id="ARBA00004430"/>
    </source>
</evidence>
<dbReference type="PANTHER" id="PTHR34924:SF1">
    <property type="entry name" value="PROTEIN FAM166C"/>
    <property type="match status" value="1"/>
</dbReference>
<keyword evidence="4" id="KW-0966">Cell projection</keyword>
<keyword evidence="9" id="KW-1185">Reference proteome</keyword>
<evidence type="ECO:0000313" key="8">
    <source>
        <dbReference type="EMBL" id="CAH3162244.1"/>
    </source>
</evidence>
<evidence type="ECO:0000259" key="7">
    <source>
        <dbReference type="Pfam" id="PF10629"/>
    </source>
</evidence>
<accession>A0ABN8QD50</accession>
<evidence type="ECO:0000313" key="9">
    <source>
        <dbReference type="Proteomes" id="UP001159405"/>
    </source>
</evidence>
<comment type="subcellular location">
    <subcellularLocation>
        <location evidence="1">Cytoplasm</location>
        <location evidence="1">Cytoskeleton</location>
        <location evidence="1">Cilium axoneme</location>
    </subcellularLocation>
</comment>
<keyword evidence="2" id="KW-0963">Cytoplasm</keyword>
<dbReference type="PANTHER" id="PTHR34924">
    <property type="entry name" value="UPF0573 PROTEIN C2ORF70"/>
    <property type="match status" value="1"/>
</dbReference>
<dbReference type="InterPro" id="IPR018902">
    <property type="entry name" value="CMI2A-C-like_dom"/>
</dbReference>
<comment type="similarity">
    <text evidence="5">Belongs to the CIMIP2 family.</text>
</comment>
<protein>
    <recommendedName>
        <fullName evidence="6">Ciliary microtubule inner protein 2C</fullName>
    </recommendedName>
</protein>
<dbReference type="InterPro" id="IPR052329">
    <property type="entry name" value="CIMIP2C"/>
</dbReference>
<keyword evidence="3" id="KW-0206">Cytoskeleton</keyword>
<evidence type="ECO:0000256" key="6">
    <source>
        <dbReference type="ARBA" id="ARBA00041160"/>
    </source>
</evidence>
<gene>
    <name evidence="8" type="ORF">PLOB_00005226</name>
</gene>
<organism evidence="8 9">
    <name type="scientific">Porites lobata</name>
    <dbReference type="NCBI Taxonomy" id="104759"/>
    <lineage>
        <taxon>Eukaryota</taxon>
        <taxon>Metazoa</taxon>
        <taxon>Cnidaria</taxon>
        <taxon>Anthozoa</taxon>
        <taxon>Hexacorallia</taxon>
        <taxon>Scleractinia</taxon>
        <taxon>Fungiina</taxon>
        <taxon>Poritidae</taxon>
        <taxon>Porites</taxon>
    </lineage>
</organism>
<evidence type="ECO:0000256" key="2">
    <source>
        <dbReference type="ARBA" id="ARBA00022490"/>
    </source>
</evidence>